<dbReference type="RefSeq" id="WP_072724042.1">
    <property type="nucleotide sequence ID" value="NZ_FQXH01000008.1"/>
</dbReference>
<dbReference type="OrthoDB" id="9776196at2"/>
<accession>A0A1M5QDP3</accession>
<keyword evidence="3" id="KW-1185">Reference proteome</keyword>
<dbReference type="Pfam" id="PF05949">
    <property type="entry name" value="DUF881"/>
    <property type="match status" value="1"/>
</dbReference>
<dbReference type="PANTHER" id="PTHR37313:SF2">
    <property type="entry name" value="UPF0749 PROTEIN YLXX"/>
    <property type="match status" value="1"/>
</dbReference>
<organism evidence="2 3">
    <name type="scientific">Tepidibacter thalassicus DSM 15285</name>
    <dbReference type="NCBI Taxonomy" id="1123350"/>
    <lineage>
        <taxon>Bacteria</taxon>
        <taxon>Bacillati</taxon>
        <taxon>Bacillota</taxon>
        <taxon>Clostridia</taxon>
        <taxon>Peptostreptococcales</taxon>
        <taxon>Peptostreptococcaceae</taxon>
        <taxon>Tepidibacter</taxon>
    </lineage>
</organism>
<dbReference type="STRING" id="1123350.SAMN02744040_00880"/>
<evidence type="ECO:0000313" key="3">
    <source>
        <dbReference type="Proteomes" id="UP000242520"/>
    </source>
</evidence>
<gene>
    <name evidence="2" type="ORF">SAMN02744040_00880</name>
</gene>
<dbReference type="EMBL" id="FQXH01000008">
    <property type="protein sequence ID" value="SHH12275.1"/>
    <property type="molecule type" value="Genomic_DNA"/>
</dbReference>
<dbReference type="PANTHER" id="PTHR37313">
    <property type="entry name" value="UPF0749 PROTEIN RV1825"/>
    <property type="match status" value="1"/>
</dbReference>
<reference evidence="3" key="1">
    <citation type="submission" date="2016-11" db="EMBL/GenBank/DDBJ databases">
        <authorList>
            <person name="Varghese N."/>
            <person name="Submissions S."/>
        </authorList>
    </citation>
    <scope>NUCLEOTIDE SEQUENCE [LARGE SCALE GENOMIC DNA]</scope>
    <source>
        <strain evidence="3">DSM 15285</strain>
    </source>
</reference>
<comment type="similarity">
    <text evidence="1">Belongs to the UPF0749 family.</text>
</comment>
<proteinExistence type="inferred from homology"/>
<evidence type="ECO:0000256" key="1">
    <source>
        <dbReference type="ARBA" id="ARBA00009108"/>
    </source>
</evidence>
<sequence length="242" mass="27089">MSKKIKQKSIICLMFLLGIIISIHMKSLNPNNTFVTLKSIKEMENQINLERVELENIKKLVFEKKSDVAKYELELDESGSISSILENELKDIKIITGFEDVKGEGVIVELKDSEKPLEEPLEEGETLNNYLVHDIDVLMIVNDLKVAGAEAISINGERVISLSEIKCSGPTITVNGSTYGPPFVIKAIGNKKLLQAAMQAPNSYAVLLKYISKIDVNLKVMDEIIIPKYDKKINFTYIKEGD</sequence>
<dbReference type="AlphaFoldDB" id="A0A1M5QDP3"/>
<evidence type="ECO:0000313" key="2">
    <source>
        <dbReference type="EMBL" id="SHH12275.1"/>
    </source>
</evidence>
<dbReference type="InterPro" id="IPR010273">
    <property type="entry name" value="DUF881"/>
</dbReference>
<name>A0A1M5QDP3_9FIRM</name>
<dbReference type="Gene3D" id="3.30.70.1880">
    <property type="entry name" value="Protein of unknown function DUF881"/>
    <property type="match status" value="1"/>
</dbReference>
<dbReference type="Proteomes" id="UP000242520">
    <property type="component" value="Unassembled WGS sequence"/>
</dbReference>
<protein>
    <submittedName>
        <fullName evidence="2">Uncharacterized conserved protein YlxW, UPF0749 family</fullName>
    </submittedName>
</protein>